<evidence type="ECO:0000256" key="10">
    <source>
        <dbReference type="ARBA" id="ARBA00022553"/>
    </source>
</evidence>
<feature type="compositionally biased region" description="Low complexity" evidence="19">
    <location>
        <begin position="150"/>
        <end position="170"/>
    </location>
</feature>
<protein>
    <recommendedName>
        <fullName evidence="18">Microtubule-associated protein</fullName>
    </recommendedName>
</protein>
<feature type="non-terminal residue" evidence="20">
    <location>
        <position position="397"/>
    </location>
</feature>
<keyword evidence="16 18" id="KW-0206">Cytoskeleton</keyword>
<keyword evidence="11 18" id="KW-0493">Microtubule</keyword>
<evidence type="ECO:0000256" key="19">
    <source>
        <dbReference type="SAM" id="MobiDB-lite"/>
    </source>
</evidence>
<keyword evidence="21" id="KW-1185">Reference proteome</keyword>
<comment type="caution">
    <text evidence="20">The sequence shown here is derived from an EMBL/GenBank/DDBJ whole genome shotgun (WGS) entry which is preliminary data.</text>
</comment>
<keyword evidence="13" id="KW-0832">Ubl conjugation</keyword>
<dbReference type="PANTHER" id="PTHR11501:SF14">
    <property type="entry name" value="MICROTUBULE-ASSOCIATED PROTEIN TAU"/>
    <property type="match status" value="1"/>
</dbReference>
<sequence>PLQIPVDDGSDEPVSETSDAKSTPTTEDATAPLVEEGDHEDQGGAEQHGEIPEGTTAEEAGVGATPNLEDHAAGDATQGGTLSLTCPLCPQGPKARAGQAQRNSTNATRIPAKTPTAPKTPPSSGRKEQKKPPPAAAKTEKGDQPKSGDRSGYSSPGSPGTPGSRSRTPSLPTPPAREPKKVAVVRTPPKSPASAKTRVPPAAAPMPDLKNVKSKIGSTDNLKHQPGGGKVQIINKKLDFSSVQSRCGSKDNIKHIPGGGSVQIVYKPVDLSHVTSKCGSLGNIHHKPGGGQVEVKSEKLDFKDKVQSKIGSLDNISHVPGGGNKKIETHKLTFRENAKAKTDHGAEIVYKSPTISGDASPRRLSNVSSTGSINLVDSPQLATLADEVSASLAKQGL</sequence>
<evidence type="ECO:0000256" key="13">
    <source>
        <dbReference type="ARBA" id="ARBA00022843"/>
    </source>
</evidence>
<evidence type="ECO:0000313" key="21">
    <source>
        <dbReference type="Proteomes" id="UP000572325"/>
    </source>
</evidence>
<name>A0A7K9RZP4_9PASS</name>
<dbReference type="GO" id="GO:0030424">
    <property type="term" value="C:axon"/>
    <property type="evidence" value="ECO:0007669"/>
    <property type="project" value="UniProtKB-SubCell"/>
</dbReference>
<evidence type="ECO:0000256" key="7">
    <source>
        <dbReference type="ARBA" id="ARBA00022481"/>
    </source>
</evidence>
<evidence type="ECO:0000256" key="16">
    <source>
        <dbReference type="ARBA" id="ARBA00023212"/>
    </source>
</evidence>
<evidence type="ECO:0000256" key="1">
    <source>
        <dbReference type="ARBA" id="ARBA00004245"/>
    </source>
</evidence>
<keyword evidence="10" id="KW-0597">Phosphoprotein</keyword>
<dbReference type="GO" id="GO:0005886">
    <property type="term" value="C:plasma membrane"/>
    <property type="evidence" value="ECO:0007669"/>
    <property type="project" value="UniProtKB-SubCell"/>
</dbReference>
<dbReference type="GO" id="GO:0008017">
    <property type="term" value="F:microtubule binding"/>
    <property type="evidence" value="ECO:0007669"/>
    <property type="project" value="InterPro"/>
</dbReference>
<feature type="non-terminal residue" evidence="20">
    <location>
        <position position="1"/>
    </location>
</feature>
<evidence type="ECO:0000256" key="17">
    <source>
        <dbReference type="ARBA" id="ARBA00023273"/>
    </source>
</evidence>
<dbReference type="Pfam" id="PF00418">
    <property type="entry name" value="Tubulin-binding"/>
    <property type="match status" value="4"/>
</dbReference>
<keyword evidence="15" id="KW-0472">Membrane</keyword>
<dbReference type="GO" id="GO:0031175">
    <property type="term" value="P:neuron projection development"/>
    <property type="evidence" value="ECO:0007669"/>
    <property type="project" value="TreeGrafter"/>
</dbReference>
<evidence type="ECO:0000256" key="11">
    <source>
        <dbReference type="ARBA" id="ARBA00022701"/>
    </source>
</evidence>
<keyword evidence="8 18" id="KW-0963">Cytoplasm</keyword>
<dbReference type="InterPro" id="IPR002955">
    <property type="entry name" value="Tau"/>
</dbReference>
<dbReference type="GO" id="GO:0005829">
    <property type="term" value="C:cytosol"/>
    <property type="evidence" value="ECO:0007669"/>
    <property type="project" value="UniProtKB-SubCell"/>
</dbReference>
<feature type="compositionally biased region" description="Polar residues" evidence="19">
    <location>
        <begin position="15"/>
        <end position="28"/>
    </location>
</feature>
<evidence type="ECO:0000256" key="3">
    <source>
        <dbReference type="ARBA" id="ARBA00004413"/>
    </source>
</evidence>
<comment type="subcellular location">
    <subcellularLocation>
        <location evidence="3">Cell membrane</location>
        <topology evidence="3">Peripheral membrane protein</topology>
        <orientation evidence="3">Cytoplasmic side</orientation>
    </subcellularLocation>
    <subcellularLocation>
        <location evidence="4">Cell projection</location>
        <location evidence="4">Axon</location>
    </subcellularLocation>
    <subcellularLocation>
        <location evidence="2">Cell projection</location>
        <location evidence="2">Dendrite</location>
    </subcellularLocation>
    <subcellularLocation>
        <location evidence="1 18">Cytoplasm</location>
        <location evidence="1 18">Cytoskeleton</location>
    </subcellularLocation>
    <subcellularLocation>
        <location evidence="5">Cytoplasm</location>
        <location evidence="5">Cytosol</location>
    </subcellularLocation>
</comment>
<reference evidence="20 21" key="1">
    <citation type="submission" date="2019-09" db="EMBL/GenBank/DDBJ databases">
        <title>Bird 10,000 Genomes (B10K) Project - Family phase.</title>
        <authorList>
            <person name="Zhang G."/>
        </authorList>
    </citation>
    <scope>NUCLEOTIDE SEQUENCE [LARGE SCALE GENOMIC DNA]</scope>
    <source>
        <strain evidence="20">B10K-DU-001-27</strain>
        <tissue evidence="20">Muscle</tissue>
    </source>
</reference>
<dbReference type="Proteomes" id="UP000572325">
    <property type="component" value="Unassembled WGS sequence"/>
</dbReference>
<dbReference type="PRINTS" id="PR01261">
    <property type="entry name" value="TAUPROTEIN"/>
</dbReference>
<evidence type="ECO:0000256" key="12">
    <source>
        <dbReference type="ARBA" id="ARBA00022737"/>
    </source>
</evidence>
<organism evidence="20 21">
    <name type="scientific">Sterrhoptilus dennistouni</name>
    <dbReference type="NCBI Taxonomy" id="2585820"/>
    <lineage>
        <taxon>Eukaryota</taxon>
        <taxon>Metazoa</taxon>
        <taxon>Chordata</taxon>
        <taxon>Craniata</taxon>
        <taxon>Vertebrata</taxon>
        <taxon>Euteleostomi</taxon>
        <taxon>Archelosauria</taxon>
        <taxon>Archosauria</taxon>
        <taxon>Dinosauria</taxon>
        <taxon>Saurischia</taxon>
        <taxon>Theropoda</taxon>
        <taxon>Coelurosauria</taxon>
        <taxon>Aves</taxon>
        <taxon>Neognathae</taxon>
        <taxon>Neoaves</taxon>
        <taxon>Telluraves</taxon>
        <taxon>Australaves</taxon>
        <taxon>Passeriformes</taxon>
        <taxon>Sylvioidea</taxon>
        <taxon>Zosteropidae</taxon>
        <taxon>Sterrhoptilus</taxon>
    </lineage>
</organism>
<dbReference type="PROSITE" id="PS51491">
    <property type="entry name" value="TAU_MAP_2"/>
    <property type="match status" value="4"/>
</dbReference>
<dbReference type="AlphaFoldDB" id="A0A7K9RZP4"/>
<gene>
    <name evidence="20" type="primary">Mapt</name>
    <name evidence="20" type="ORF">STEDEN_R02146</name>
</gene>
<dbReference type="GO" id="GO:0000226">
    <property type="term" value="P:microtubule cytoskeleton organization"/>
    <property type="evidence" value="ECO:0007669"/>
    <property type="project" value="TreeGrafter"/>
</dbReference>
<evidence type="ECO:0000256" key="8">
    <source>
        <dbReference type="ARBA" id="ARBA00022490"/>
    </source>
</evidence>
<dbReference type="PROSITE" id="PS00229">
    <property type="entry name" value="TAU_MAP_1"/>
    <property type="match status" value="3"/>
</dbReference>
<dbReference type="GO" id="GO:0005874">
    <property type="term" value="C:microtubule"/>
    <property type="evidence" value="ECO:0007669"/>
    <property type="project" value="UniProtKB-KW"/>
</dbReference>
<dbReference type="GO" id="GO:0030425">
    <property type="term" value="C:dendrite"/>
    <property type="evidence" value="ECO:0007669"/>
    <property type="project" value="UniProtKB-SubCell"/>
</dbReference>
<evidence type="ECO:0000256" key="5">
    <source>
        <dbReference type="ARBA" id="ARBA00004514"/>
    </source>
</evidence>
<keyword evidence="17" id="KW-0966">Cell projection</keyword>
<evidence type="ECO:0000256" key="6">
    <source>
        <dbReference type="ARBA" id="ARBA00022475"/>
    </source>
</evidence>
<dbReference type="InterPro" id="IPR001084">
    <property type="entry name" value="MAP_tubulin-bd_rpt"/>
</dbReference>
<feature type="region of interest" description="Disordered" evidence="19">
    <location>
        <begin position="1"/>
        <end position="229"/>
    </location>
</feature>
<keyword evidence="14" id="KW-0007">Acetylation</keyword>
<keyword evidence="12" id="KW-0677">Repeat</keyword>
<feature type="compositionally biased region" description="Basic and acidic residues" evidence="19">
    <location>
        <begin position="138"/>
        <end position="149"/>
    </location>
</feature>
<keyword evidence="7" id="KW-0488">Methylation</keyword>
<keyword evidence="9" id="KW-1017">Isopeptide bond</keyword>
<evidence type="ECO:0000256" key="4">
    <source>
        <dbReference type="ARBA" id="ARBA00004489"/>
    </source>
</evidence>
<dbReference type="PANTHER" id="PTHR11501">
    <property type="entry name" value="MICROTUBULE-ASSOCIATED PROTEIN"/>
    <property type="match status" value="1"/>
</dbReference>
<evidence type="ECO:0000256" key="15">
    <source>
        <dbReference type="ARBA" id="ARBA00023136"/>
    </source>
</evidence>
<evidence type="ECO:0000256" key="2">
    <source>
        <dbReference type="ARBA" id="ARBA00004279"/>
    </source>
</evidence>
<evidence type="ECO:0000256" key="9">
    <source>
        <dbReference type="ARBA" id="ARBA00022499"/>
    </source>
</evidence>
<dbReference type="InterPro" id="IPR027324">
    <property type="entry name" value="MAP2/MAP4/Tau"/>
</dbReference>
<evidence type="ECO:0000256" key="14">
    <source>
        <dbReference type="ARBA" id="ARBA00022990"/>
    </source>
</evidence>
<evidence type="ECO:0000313" key="20">
    <source>
        <dbReference type="EMBL" id="NXI29407.1"/>
    </source>
</evidence>
<proteinExistence type="predicted"/>
<evidence type="ECO:0000256" key="18">
    <source>
        <dbReference type="RuleBase" id="RU000686"/>
    </source>
</evidence>
<keyword evidence="6" id="KW-1003">Cell membrane</keyword>
<accession>A0A7K9RZP4</accession>
<dbReference type="EMBL" id="VWZU01013230">
    <property type="protein sequence ID" value="NXI29407.1"/>
    <property type="molecule type" value="Genomic_DNA"/>
</dbReference>